<dbReference type="Proteomes" id="UP001058860">
    <property type="component" value="Chromosome"/>
</dbReference>
<feature type="region of interest" description="Disordered" evidence="1">
    <location>
        <begin position="160"/>
        <end position="182"/>
    </location>
</feature>
<protein>
    <recommendedName>
        <fullName evidence="4">eRF1 domain-containing protein</fullName>
    </recommendedName>
</protein>
<gene>
    <name evidence="2" type="ORF">LRS13_10755</name>
</gene>
<dbReference type="Pfam" id="PF18854">
    <property type="entry name" value="baeRF_family10"/>
    <property type="match status" value="1"/>
</dbReference>
<evidence type="ECO:0000313" key="2">
    <source>
        <dbReference type="EMBL" id="UUY05966.1"/>
    </source>
</evidence>
<evidence type="ECO:0008006" key="4">
    <source>
        <dbReference type="Google" id="ProtNLM"/>
    </source>
</evidence>
<dbReference type="RefSeq" id="WP_353866404.1">
    <property type="nucleotide sequence ID" value="NZ_CP088295.1"/>
</dbReference>
<evidence type="ECO:0000256" key="1">
    <source>
        <dbReference type="SAM" id="MobiDB-lite"/>
    </source>
</evidence>
<dbReference type="EMBL" id="CP088295">
    <property type="protein sequence ID" value="UUY05966.1"/>
    <property type="molecule type" value="Genomic_DNA"/>
</dbReference>
<evidence type="ECO:0000313" key="3">
    <source>
        <dbReference type="Proteomes" id="UP001058860"/>
    </source>
</evidence>
<sequence length="372" mass="40016">MIATEELRKLAALRSEHGVLTLAARTDPRDPANGNHDPAWWIEVRNGLRDETHRVESAGDHSAKVAFRALRERAERRMAALDPAECGRSFVWLLADEPELDRFVTLQLPLDRSEVRWAPRPQVAPLAATNDLSAPAAVVLLGRDAVRMVRWEVGGAAEVDDGRFAEPPDDRDLGDTDVPDRRDARVETHHKRFLREAAHGVAARVAALDADEFVLAGDPALTRAFCEELPAELRKRIVVTVDANLHEESLSALDHRLEPEILRARRARAAAAVEEAAEHFQAGGRGAVGATAVLGALAEGRVAHLVLDPQAVVADGRLDPVAAEAVNGDGPAVLGERAVELALASSARISVLRVADCQALAEGGGIAAALRY</sequence>
<organism evidence="2 3">
    <name type="scientific">Svornostia abyssi</name>
    <dbReference type="NCBI Taxonomy" id="2898438"/>
    <lineage>
        <taxon>Bacteria</taxon>
        <taxon>Bacillati</taxon>
        <taxon>Actinomycetota</taxon>
        <taxon>Thermoleophilia</taxon>
        <taxon>Solirubrobacterales</taxon>
        <taxon>Baekduiaceae</taxon>
        <taxon>Svornostia</taxon>
    </lineage>
</organism>
<proteinExistence type="predicted"/>
<reference evidence="3" key="1">
    <citation type="submission" date="2021-11" db="EMBL/GenBank/DDBJ databases">
        <title>Cultivation dependent microbiological survey of springs from the worlds oldest radium mine currently devoted to the extraction of radon-saturated water.</title>
        <authorList>
            <person name="Kapinusova G."/>
            <person name="Smrhova T."/>
            <person name="Strejcek M."/>
            <person name="Suman J."/>
            <person name="Jani K."/>
            <person name="Pajer P."/>
            <person name="Uhlik O."/>
        </authorList>
    </citation>
    <scope>NUCLEOTIDE SEQUENCE [LARGE SCALE GENOMIC DNA]</scope>
    <source>
        <strain evidence="3">J379</strain>
    </source>
</reference>
<accession>A0ABY5PMV8</accession>
<keyword evidence="3" id="KW-1185">Reference proteome</keyword>
<dbReference type="InterPro" id="IPR041202">
    <property type="entry name" value="BaeRF_family10"/>
</dbReference>
<name>A0ABY5PMV8_9ACTN</name>